<accession>A0A375A7V9</accession>
<keyword evidence="6" id="KW-0624">Polysaccharide degradation</keyword>
<evidence type="ECO:0000256" key="3">
    <source>
        <dbReference type="ARBA" id="ARBA00022525"/>
    </source>
</evidence>
<dbReference type="Proteomes" id="UP000294820">
    <property type="component" value="Chromosome 1"/>
</dbReference>
<evidence type="ECO:0000256" key="7">
    <source>
        <dbReference type="SAM" id="SignalP"/>
    </source>
</evidence>
<sequence length="394" mass="41796">MKMMMNKFSGCSLAGKTLLAVLITGAMVSGASAAALLNATARDAAPTIGWASQNGSTTGGAAATSDNISIVTNISEFTNALSAGTTAKIIQIKGTIDISGGTPYSNFADQKARSQILIPANTTIFGLGTDAKFINGSLIVDGTDGTNNVIIRNVYIQTPIDVEPHYESGDGWNAEWDAMNITNGAHHIWVDHVTISDGTFTDDMYTTKDGETYVQHDGALDIKRGSDYVTISNSLIDQHDKTMLIGHSDTNSAQDKGKLHVTLFNNVFNRVTERAPRVRYGSIHSFNNVFKGDAKDPVYRYLYSFGIGTSGSVLSEGNSFTIANLSASKACKVVKKFNGSIFSDNGSTFNGSAVDLSGCGFSAYTSKIPYTYTVQPMTDSLAQSITDKAGAGKL</sequence>
<dbReference type="AlphaFoldDB" id="A0A375A7V9"/>
<feature type="domain" description="Pectate lyase" evidence="8">
    <location>
        <begin position="64"/>
        <end position="326"/>
    </location>
</feature>
<dbReference type="PANTHER" id="PTHR31683">
    <property type="entry name" value="PECTATE LYASE 18-RELATED"/>
    <property type="match status" value="1"/>
</dbReference>
<keyword evidence="3 6" id="KW-0964">Secreted</keyword>
<organism evidence="9 10">
    <name type="scientific">Dickeya aquatica</name>
    <dbReference type="NCBI Taxonomy" id="1401087"/>
    <lineage>
        <taxon>Bacteria</taxon>
        <taxon>Pseudomonadati</taxon>
        <taxon>Pseudomonadota</taxon>
        <taxon>Gammaproteobacteria</taxon>
        <taxon>Enterobacterales</taxon>
        <taxon>Pectobacteriaceae</taxon>
        <taxon>Dickeya</taxon>
    </lineage>
</organism>
<evidence type="ECO:0000259" key="8">
    <source>
        <dbReference type="SMART" id="SM00656"/>
    </source>
</evidence>
<evidence type="ECO:0000256" key="5">
    <source>
        <dbReference type="ARBA" id="ARBA00023239"/>
    </source>
</evidence>
<keyword evidence="4 7" id="KW-0732">Signal</keyword>
<dbReference type="GO" id="GO:0005576">
    <property type="term" value="C:extracellular region"/>
    <property type="evidence" value="ECO:0007669"/>
    <property type="project" value="UniProtKB-SubCell"/>
</dbReference>
<reference evidence="9 10" key="1">
    <citation type="submission" date="2016-09" db="EMBL/GenBank/DDBJ databases">
        <authorList>
            <person name="Reverchon S."/>
            <person name="Nasser W."/>
            <person name="Leonard S."/>
            <person name="Brochier C."/>
            <person name="Duprey A."/>
        </authorList>
    </citation>
    <scope>NUCLEOTIDE SEQUENCE [LARGE SCALE GENOMIC DNA]</scope>
    <source>
        <strain evidence="9 10">174/2</strain>
    </source>
</reference>
<evidence type="ECO:0000313" key="9">
    <source>
        <dbReference type="EMBL" id="SLM62100.1"/>
    </source>
</evidence>
<dbReference type="SUPFAM" id="SSF51126">
    <property type="entry name" value="Pectin lyase-like"/>
    <property type="match status" value="1"/>
</dbReference>
<evidence type="ECO:0000256" key="6">
    <source>
        <dbReference type="RuleBase" id="RU361173"/>
    </source>
</evidence>
<evidence type="ECO:0000313" key="10">
    <source>
        <dbReference type="Proteomes" id="UP000294820"/>
    </source>
</evidence>
<comment type="pathway">
    <text evidence="2">Glycan metabolism; pectin degradation; 2-dehydro-3-deoxy-D-gluconate from pectin: step 2/5.</text>
</comment>
<dbReference type="GO" id="GO:0030570">
    <property type="term" value="F:pectate lyase activity"/>
    <property type="evidence" value="ECO:0007669"/>
    <property type="project" value="UniProtKB-EC"/>
</dbReference>
<dbReference type="InterPro" id="IPR002022">
    <property type="entry name" value="Pec_lyase"/>
</dbReference>
<comment type="subcellular location">
    <subcellularLocation>
        <location evidence="1 6">Secreted</location>
    </subcellularLocation>
</comment>
<dbReference type="EMBL" id="LT615367">
    <property type="protein sequence ID" value="SLM62100.1"/>
    <property type="molecule type" value="Genomic_DNA"/>
</dbReference>
<dbReference type="InterPro" id="IPR012334">
    <property type="entry name" value="Pectin_lyas_fold"/>
</dbReference>
<dbReference type="InterPro" id="IPR045032">
    <property type="entry name" value="PEL"/>
</dbReference>
<name>A0A375A7V9_9GAMM</name>
<keyword evidence="10" id="KW-1185">Reference proteome</keyword>
<keyword evidence="5 6" id="KW-0456">Lyase</keyword>
<dbReference type="GO" id="GO:0000272">
    <property type="term" value="P:polysaccharide catabolic process"/>
    <property type="evidence" value="ECO:0007669"/>
    <property type="project" value="UniProtKB-KW"/>
</dbReference>
<keyword evidence="6" id="KW-0119">Carbohydrate metabolism</keyword>
<dbReference type="Pfam" id="PF00544">
    <property type="entry name" value="Pectate_lyase_4"/>
    <property type="match status" value="1"/>
</dbReference>
<feature type="chain" id="PRO_5016969355" evidence="7">
    <location>
        <begin position="34"/>
        <end position="394"/>
    </location>
</feature>
<dbReference type="SMART" id="SM00656">
    <property type="entry name" value="Amb_all"/>
    <property type="match status" value="1"/>
</dbReference>
<feature type="signal peptide" evidence="7">
    <location>
        <begin position="1"/>
        <end position="33"/>
    </location>
</feature>
<evidence type="ECO:0000256" key="4">
    <source>
        <dbReference type="ARBA" id="ARBA00022729"/>
    </source>
</evidence>
<comment type="similarity">
    <text evidence="6">Belongs to the polysaccharide lyase 1 family.</text>
</comment>
<proteinExistence type="inferred from homology"/>
<evidence type="ECO:0000256" key="2">
    <source>
        <dbReference type="ARBA" id="ARBA00005220"/>
    </source>
</evidence>
<dbReference type="Gene3D" id="2.160.20.10">
    <property type="entry name" value="Single-stranded right-handed beta-helix, Pectin lyase-like"/>
    <property type="match status" value="1"/>
</dbReference>
<dbReference type="PANTHER" id="PTHR31683:SF18">
    <property type="entry name" value="PECTATE LYASE 21-RELATED"/>
    <property type="match status" value="1"/>
</dbReference>
<evidence type="ECO:0000256" key="1">
    <source>
        <dbReference type="ARBA" id="ARBA00004613"/>
    </source>
</evidence>
<gene>
    <name evidence="9" type="primary">pelA</name>
    <name evidence="9" type="ORF">DAQ1742_01077</name>
</gene>
<dbReference type="EC" id="4.2.2.2" evidence="9"/>
<dbReference type="InterPro" id="IPR011050">
    <property type="entry name" value="Pectin_lyase_fold/virulence"/>
</dbReference>
<protein>
    <submittedName>
        <fullName evidence="9">Pectate lyase A</fullName>
        <ecNumber evidence="9">4.2.2.2</ecNumber>
    </submittedName>
</protein>
<dbReference type="KEGG" id="daq:DAQ1742_01077"/>